<dbReference type="NCBIfam" id="TIGR02727">
    <property type="entry name" value="MTHFS_bact"/>
    <property type="match status" value="1"/>
</dbReference>
<dbReference type="EMBL" id="CP039381">
    <property type="protein sequence ID" value="QCT07378.1"/>
    <property type="molecule type" value="Genomic_DNA"/>
</dbReference>
<organism evidence="6 7">
    <name type="scientific">Ruminococcus bovis</name>
    <dbReference type="NCBI Taxonomy" id="2564099"/>
    <lineage>
        <taxon>Bacteria</taxon>
        <taxon>Bacillati</taxon>
        <taxon>Bacillota</taxon>
        <taxon>Clostridia</taxon>
        <taxon>Eubacteriales</taxon>
        <taxon>Oscillospiraceae</taxon>
        <taxon>Ruminococcus</taxon>
    </lineage>
</organism>
<dbReference type="AlphaFoldDB" id="A0A4P8Y2A8"/>
<dbReference type="PIRSF" id="PIRSF006806">
    <property type="entry name" value="FTHF_cligase"/>
    <property type="match status" value="1"/>
</dbReference>
<dbReference type="GO" id="GO:0005524">
    <property type="term" value="F:ATP binding"/>
    <property type="evidence" value="ECO:0007669"/>
    <property type="project" value="UniProtKB-KW"/>
</dbReference>
<dbReference type="RefSeq" id="WP_022505484.1">
    <property type="nucleotide sequence ID" value="NZ_CP039381.1"/>
</dbReference>
<proteinExistence type="inferred from homology"/>
<dbReference type="KEGG" id="ruj:E5Z56_08415"/>
<keyword evidence="5" id="KW-0479">Metal-binding</keyword>
<keyword evidence="5" id="KW-0460">Magnesium</keyword>
<evidence type="ECO:0000256" key="3">
    <source>
        <dbReference type="ARBA" id="ARBA00022840"/>
    </source>
</evidence>
<dbReference type="Proteomes" id="UP000301475">
    <property type="component" value="Chromosome"/>
</dbReference>
<comment type="catalytic activity">
    <reaction evidence="5">
        <text>(6S)-5-formyl-5,6,7,8-tetrahydrofolate + ATP = (6R)-5,10-methenyltetrahydrofolate + ADP + phosphate</text>
        <dbReference type="Rhea" id="RHEA:10488"/>
        <dbReference type="ChEBI" id="CHEBI:30616"/>
        <dbReference type="ChEBI" id="CHEBI:43474"/>
        <dbReference type="ChEBI" id="CHEBI:57455"/>
        <dbReference type="ChEBI" id="CHEBI:57457"/>
        <dbReference type="ChEBI" id="CHEBI:456216"/>
        <dbReference type="EC" id="6.3.3.2"/>
    </reaction>
</comment>
<feature type="binding site" evidence="4">
    <location>
        <begin position="6"/>
        <end position="10"/>
    </location>
    <ligand>
        <name>ATP</name>
        <dbReference type="ChEBI" id="CHEBI:30616"/>
    </ligand>
</feature>
<dbReference type="Pfam" id="PF01812">
    <property type="entry name" value="5-FTHF_cyc-lig"/>
    <property type="match status" value="1"/>
</dbReference>
<evidence type="ECO:0000256" key="5">
    <source>
        <dbReference type="RuleBase" id="RU361279"/>
    </source>
</evidence>
<dbReference type="PANTHER" id="PTHR23407">
    <property type="entry name" value="ATPASE INHIBITOR/5-FORMYLTETRAHYDROFOLATE CYCLO-LIGASE"/>
    <property type="match status" value="1"/>
</dbReference>
<dbReference type="InterPro" id="IPR024185">
    <property type="entry name" value="FTHF_cligase-like_sf"/>
</dbReference>
<protein>
    <recommendedName>
        <fullName evidence="5">5-formyltetrahydrofolate cyclo-ligase</fullName>
        <ecNumber evidence="5">6.3.3.2</ecNumber>
    </recommendedName>
</protein>
<dbReference type="OrthoDB" id="9801938at2"/>
<dbReference type="GO" id="GO:0046872">
    <property type="term" value="F:metal ion binding"/>
    <property type="evidence" value="ECO:0007669"/>
    <property type="project" value="UniProtKB-KW"/>
</dbReference>
<keyword evidence="3 4" id="KW-0067">ATP-binding</keyword>
<gene>
    <name evidence="6" type="ORF">E5Z56_08415</name>
</gene>
<evidence type="ECO:0000313" key="7">
    <source>
        <dbReference type="Proteomes" id="UP000301475"/>
    </source>
</evidence>
<comment type="similarity">
    <text evidence="1 5">Belongs to the 5-formyltetrahydrofolate cyclo-ligase family.</text>
</comment>
<dbReference type="Gene3D" id="3.40.50.10420">
    <property type="entry name" value="NagB/RpiA/CoA transferase-like"/>
    <property type="match status" value="1"/>
</dbReference>
<dbReference type="SUPFAM" id="SSF100950">
    <property type="entry name" value="NagB/RpiA/CoA transferase-like"/>
    <property type="match status" value="1"/>
</dbReference>
<dbReference type="InterPro" id="IPR002698">
    <property type="entry name" value="FTHF_cligase"/>
</dbReference>
<dbReference type="PANTHER" id="PTHR23407:SF1">
    <property type="entry name" value="5-FORMYLTETRAHYDROFOLATE CYCLO-LIGASE"/>
    <property type="match status" value="1"/>
</dbReference>
<evidence type="ECO:0000256" key="4">
    <source>
        <dbReference type="PIRSR" id="PIRSR006806-1"/>
    </source>
</evidence>
<feature type="binding site" evidence="4">
    <location>
        <begin position="134"/>
        <end position="142"/>
    </location>
    <ligand>
        <name>ATP</name>
        <dbReference type="ChEBI" id="CHEBI:30616"/>
    </ligand>
</feature>
<evidence type="ECO:0000256" key="2">
    <source>
        <dbReference type="ARBA" id="ARBA00022741"/>
    </source>
</evidence>
<comment type="cofactor">
    <cofactor evidence="5">
        <name>Mg(2+)</name>
        <dbReference type="ChEBI" id="CHEBI:18420"/>
    </cofactor>
</comment>
<name>A0A4P8Y2A8_9FIRM</name>
<feature type="binding site" evidence="4">
    <location>
        <position position="57"/>
    </location>
    <ligand>
        <name>substrate</name>
    </ligand>
</feature>
<evidence type="ECO:0000313" key="6">
    <source>
        <dbReference type="EMBL" id="QCT07378.1"/>
    </source>
</evidence>
<keyword evidence="7" id="KW-1185">Reference proteome</keyword>
<dbReference type="GO" id="GO:0009396">
    <property type="term" value="P:folic acid-containing compound biosynthetic process"/>
    <property type="evidence" value="ECO:0007669"/>
    <property type="project" value="TreeGrafter"/>
</dbReference>
<keyword evidence="2 4" id="KW-0547">Nucleotide-binding</keyword>
<dbReference type="GO" id="GO:0035999">
    <property type="term" value="P:tetrahydrofolate interconversion"/>
    <property type="evidence" value="ECO:0007669"/>
    <property type="project" value="TreeGrafter"/>
</dbReference>
<keyword evidence="6" id="KW-0436">Ligase</keyword>
<sequence length="187" mass="21638">MSQLTKDEMRKSLKKIRQSITGEKKKDYDLEITCRFLMTEEYNKADTVLCYAGTKDEIDTRYLIYAALANHKRVGLPRCNGDILDFYYVRGLDDLMVGSFGIMEPDVRKCSRILDFRNSVLVVPGLGFSPDGKRIGYGRGYYDRFISHYNGKVVGMCYHQQVKMNIPVEETDENINVLITEQYTRNI</sequence>
<dbReference type="GO" id="GO:0030272">
    <property type="term" value="F:5-formyltetrahydrofolate cyclo-ligase activity"/>
    <property type="evidence" value="ECO:0007669"/>
    <property type="project" value="UniProtKB-EC"/>
</dbReference>
<evidence type="ECO:0000256" key="1">
    <source>
        <dbReference type="ARBA" id="ARBA00010638"/>
    </source>
</evidence>
<accession>A0A4P8Y2A8</accession>
<dbReference type="InterPro" id="IPR037171">
    <property type="entry name" value="NagB/RpiA_transferase-like"/>
</dbReference>
<dbReference type="EC" id="6.3.3.2" evidence="5"/>
<reference evidence="6 7" key="1">
    <citation type="submission" date="2019-04" db="EMBL/GenBank/DDBJ databases">
        <authorList>
            <person name="Embree M."/>
            <person name="Gaffney J.R."/>
        </authorList>
    </citation>
    <scope>NUCLEOTIDE SEQUENCE [LARGE SCALE GENOMIC DNA]</scope>
    <source>
        <strain evidence="6 7">JE7A12</strain>
    </source>
</reference>